<evidence type="ECO:0000259" key="1">
    <source>
        <dbReference type="PROSITE" id="PS50878"/>
    </source>
</evidence>
<dbReference type="Proteomes" id="UP000001038">
    <property type="component" value="Chromosome 5"/>
</dbReference>
<dbReference type="CDD" id="cd09076">
    <property type="entry name" value="L1-EN"/>
    <property type="match status" value="1"/>
</dbReference>
<feature type="domain" description="Reverse transcriptase" evidence="1">
    <location>
        <begin position="500"/>
        <end position="772"/>
    </location>
</feature>
<reference evidence="2 3" key="1">
    <citation type="journal article" date="2007" name="Nature">
        <title>The medaka draft genome and insights into vertebrate genome evolution.</title>
        <authorList>
            <person name="Kasahara M."/>
            <person name="Naruse K."/>
            <person name="Sasaki S."/>
            <person name="Nakatani Y."/>
            <person name="Qu W."/>
            <person name="Ahsan B."/>
            <person name="Yamada T."/>
            <person name="Nagayasu Y."/>
            <person name="Doi K."/>
            <person name="Kasai Y."/>
            <person name="Jindo T."/>
            <person name="Kobayashi D."/>
            <person name="Shimada A."/>
            <person name="Toyoda A."/>
            <person name="Kuroki Y."/>
            <person name="Fujiyama A."/>
            <person name="Sasaki T."/>
            <person name="Shimizu A."/>
            <person name="Asakawa S."/>
            <person name="Shimizu N."/>
            <person name="Hashimoto S."/>
            <person name="Yang J."/>
            <person name="Lee Y."/>
            <person name="Matsushima K."/>
            <person name="Sugano S."/>
            <person name="Sakaizumi M."/>
            <person name="Narita T."/>
            <person name="Ohishi K."/>
            <person name="Haga S."/>
            <person name="Ohta F."/>
            <person name="Nomoto H."/>
            <person name="Nogata K."/>
            <person name="Morishita T."/>
            <person name="Endo T."/>
            <person name="Shin-I T."/>
            <person name="Takeda H."/>
            <person name="Morishita S."/>
            <person name="Kohara Y."/>
        </authorList>
    </citation>
    <scope>NUCLEOTIDE SEQUENCE [LARGE SCALE GENOMIC DNA]</scope>
    <source>
        <strain evidence="2 3">Hd-rR</strain>
    </source>
</reference>
<evidence type="ECO:0000313" key="3">
    <source>
        <dbReference type="Proteomes" id="UP000001038"/>
    </source>
</evidence>
<dbReference type="Pfam" id="PF00078">
    <property type="entry name" value="RVT_1"/>
    <property type="match status" value="1"/>
</dbReference>
<dbReference type="SUPFAM" id="SSF56672">
    <property type="entry name" value="DNA/RNA polymerases"/>
    <property type="match status" value="1"/>
</dbReference>
<dbReference type="GeneTree" id="ENSGT00940000164735"/>
<dbReference type="AlphaFoldDB" id="A0A3B3I5T5"/>
<dbReference type="GO" id="GO:0003824">
    <property type="term" value="F:catalytic activity"/>
    <property type="evidence" value="ECO:0007669"/>
    <property type="project" value="InterPro"/>
</dbReference>
<dbReference type="InterPro" id="IPR036691">
    <property type="entry name" value="Endo/exonu/phosph_ase_sf"/>
</dbReference>
<keyword evidence="3" id="KW-1185">Reference proteome</keyword>
<dbReference type="PANTHER" id="PTHR31635:SF196">
    <property type="entry name" value="REVERSE TRANSCRIPTASE DOMAIN-CONTAINING PROTEIN-RELATED"/>
    <property type="match status" value="1"/>
</dbReference>
<name>A0A3B3I5T5_ORYLA</name>
<proteinExistence type="predicted"/>
<dbReference type="SUPFAM" id="SSF56219">
    <property type="entry name" value="DNase I-like"/>
    <property type="match status" value="1"/>
</dbReference>
<dbReference type="CDD" id="cd01650">
    <property type="entry name" value="RT_nLTR_like"/>
    <property type="match status" value="1"/>
</dbReference>
<reference evidence="2" key="3">
    <citation type="submission" date="2025-09" db="UniProtKB">
        <authorList>
            <consortium name="Ensembl"/>
        </authorList>
    </citation>
    <scope>IDENTIFICATION</scope>
    <source>
        <strain evidence="2">Hd-rR</strain>
    </source>
</reference>
<dbReference type="InterPro" id="IPR043502">
    <property type="entry name" value="DNA/RNA_pol_sf"/>
</dbReference>
<dbReference type="Pfam" id="PF03372">
    <property type="entry name" value="Exo_endo_phos"/>
    <property type="match status" value="1"/>
</dbReference>
<dbReference type="Ensembl" id="ENSORLT00000042239.1">
    <property type="protein sequence ID" value="ENSORLP00000039392.1"/>
    <property type="gene ID" value="ENSORLG00000029419.1"/>
</dbReference>
<dbReference type="PROSITE" id="PS50878">
    <property type="entry name" value="RT_POL"/>
    <property type="match status" value="1"/>
</dbReference>
<dbReference type="PANTHER" id="PTHR31635">
    <property type="entry name" value="REVERSE TRANSCRIPTASE DOMAIN-CONTAINING PROTEIN-RELATED"/>
    <property type="match status" value="1"/>
</dbReference>
<dbReference type="InParanoid" id="A0A3B3I5T5"/>
<reference evidence="2" key="2">
    <citation type="submission" date="2025-08" db="UniProtKB">
        <authorList>
            <consortium name="Ensembl"/>
        </authorList>
    </citation>
    <scope>IDENTIFICATION</scope>
    <source>
        <strain evidence="2">Hd-rR</strain>
    </source>
</reference>
<dbReference type="InterPro" id="IPR000477">
    <property type="entry name" value="RT_dom"/>
</dbReference>
<dbReference type="STRING" id="8090.ENSORLP00000039392"/>
<evidence type="ECO:0000313" key="2">
    <source>
        <dbReference type="Ensembl" id="ENSORLP00000039392.1"/>
    </source>
</evidence>
<organism evidence="2 3">
    <name type="scientific">Oryzias latipes</name>
    <name type="common">Japanese rice fish</name>
    <name type="synonym">Japanese killifish</name>
    <dbReference type="NCBI Taxonomy" id="8090"/>
    <lineage>
        <taxon>Eukaryota</taxon>
        <taxon>Metazoa</taxon>
        <taxon>Chordata</taxon>
        <taxon>Craniata</taxon>
        <taxon>Vertebrata</taxon>
        <taxon>Euteleostomi</taxon>
        <taxon>Actinopterygii</taxon>
        <taxon>Neopterygii</taxon>
        <taxon>Teleostei</taxon>
        <taxon>Neoteleostei</taxon>
        <taxon>Acanthomorphata</taxon>
        <taxon>Ovalentaria</taxon>
        <taxon>Atherinomorphae</taxon>
        <taxon>Beloniformes</taxon>
        <taxon>Adrianichthyidae</taxon>
        <taxon>Oryziinae</taxon>
        <taxon>Oryzias</taxon>
    </lineage>
</organism>
<sequence length="1262" mass="147493">MSGLGNYRIISVNVNGLGNPVKRSRVLTKLKKEKAQVIFMQETHLPKSEHEKFSKFGYENCFFSSYKNSRRRGVLTLISNSVNFEKVQQESDKDGRYVIVKGKINNNLVTLVNVYAPPEGNQKFFKLLFEKVTTLSEGILIWGGDWNTVLDHSKDTTSLKKHKSIKSRNLNIPIKDTELCDVWRELHPSEKDYTHYSAAHKVHSRIDFFLVNKIDRYRVLNCNIGTADISDHNFIYLTMHLDNQQRTTLWKMNVGILNNENVVQEIKTEIKECILINKDDQIEPTIIWDTVKAVMRGNIISRMSHLNKKKRLTQTKLEQTLRSLEKQQHWDKSEELAKNIKEIKNKLSDLTVGEIEKKLRFTKQTFYESGPKATKILAKRLRSMKMKNQIHKIRDPYTNIIHYEPDKIQKTFLDYYKTLYSQSKPVDEEEITDFLANLDLPSIGTIQNKTLTSPITREELDKAIGRLKSNKSPGGDGYPNEWYKIFKEELAPILLESFNWTLKNAKTPPSWKEAIISVLPKEGKNKEYCESYRPISILNVDYKIFTSIISKRLEQFLPDLIDEDQTGFIKGRQTQDNIRRTIHVINEVNKLNIPAALISLDAEKAFDRVCWDFLFAVLRRMGFNNTCIMYLQALYHKPVGRIKINGNLTDSFELFRGTRQGCCLSPSLFALFIEPLAQYMRQSEDLKGVTIAKQEQKIGLFADDIIVYLQNPDTALPKLLDILKDYGRKSGYKLNISKTQILTINYKPAEPLRQKFKLQWDSENIKYLGVYLTTKLNTLKDINYSRISDTIRRDLTKWTTLTMDLSSRIEVVKMNVLPRLLYLFLALPVHIPDEQFVKWNKQLIRFIWNGKKPRVRLKTLQLEKAKGGLALPSLQEYYLAAQLRSIIYWCSADYHSKWKQIELDYGSCPPQARLGEKIQVVTTEQNPIVEFVIKTWWEVVNKYKLGNNHKILIWPSHSTGFKAGQLDNTFKKWRVRGLTAICTLTEGNIFKTFEKLKEEFELENTDLFRYFQLRNFYSEEVKRSITQEGSDVIEMVSGAYKKLPSKMVSKMYKCLLKCNGFDSLYLKQKWELELQINLSEDDWYSICQLQHNSTSSRQWREFGWKNITRFFISPHLKSKQLRTPQQCWRLCGGVNANHSHIFWSCSKVVPFWQSIIKALQEILGYGIPTDPRILFLGLFPTGVIQTGDEYLLKVMIMACKKAITRNWLKSEPPRLDQWTGIMEEICSMEKMTFHLRLKADKFQLHWRKWRQYAPRSDLQTQN</sequence>
<dbReference type="InterPro" id="IPR005135">
    <property type="entry name" value="Endo/exonuclease/phosphatase"/>
</dbReference>
<protein>
    <recommendedName>
        <fullName evidence="1">Reverse transcriptase domain-containing protein</fullName>
    </recommendedName>
</protein>
<accession>A0A3B3I5T5</accession>
<dbReference type="Bgee" id="ENSORLG00000029419">
    <property type="expression patterns" value="Expressed in pharyngeal gill and 5 other cell types or tissues"/>
</dbReference>
<dbReference type="Gene3D" id="3.60.10.10">
    <property type="entry name" value="Endonuclease/exonuclease/phosphatase"/>
    <property type="match status" value="1"/>
</dbReference>